<dbReference type="InterPro" id="IPR029058">
    <property type="entry name" value="AB_hydrolase_fold"/>
</dbReference>
<keyword evidence="10" id="KW-1185">Reference proteome</keyword>
<keyword evidence="6 8" id="KW-0378">Hydrolase</keyword>
<dbReference type="PROSITE" id="PS00155">
    <property type="entry name" value="CUTINASE_1"/>
    <property type="match status" value="1"/>
</dbReference>
<evidence type="ECO:0000256" key="4">
    <source>
        <dbReference type="ARBA" id="ARBA00022525"/>
    </source>
</evidence>
<dbReference type="InterPro" id="IPR043580">
    <property type="entry name" value="CUTINASE_1"/>
</dbReference>
<dbReference type="AlphaFoldDB" id="A0A378TJ59"/>
<dbReference type="RefSeq" id="WP_115279217.1">
    <property type="nucleotide sequence ID" value="NZ_AP022600.1"/>
</dbReference>
<keyword evidence="3 8" id="KW-0719">Serine esterase</keyword>
<dbReference type="EMBL" id="UGQT01000001">
    <property type="protein sequence ID" value="STZ59855.1"/>
    <property type="molecule type" value="Genomic_DNA"/>
</dbReference>
<comment type="similarity">
    <text evidence="2 8">Belongs to the cutinase family.</text>
</comment>
<reference evidence="9 10" key="1">
    <citation type="submission" date="2018-06" db="EMBL/GenBank/DDBJ databases">
        <authorList>
            <consortium name="Pathogen Informatics"/>
            <person name="Doyle S."/>
        </authorList>
    </citation>
    <scope>NUCLEOTIDE SEQUENCE [LARGE SCALE GENOMIC DNA]</scope>
    <source>
        <strain evidence="9 10">NCTC10821</strain>
    </source>
</reference>
<evidence type="ECO:0000256" key="1">
    <source>
        <dbReference type="ARBA" id="ARBA00004613"/>
    </source>
</evidence>
<accession>A0A378TJ59</accession>
<feature type="signal peptide" evidence="8">
    <location>
        <begin position="1"/>
        <end position="27"/>
    </location>
</feature>
<dbReference type="Proteomes" id="UP000254978">
    <property type="component" value="Unassembled WGS sequence"/>
</dbReference>
<protein>
    <recommendedName>
        <fullName evidence="8">Cutinase</fullName>
        <ecNumber evidence="8">3.1.1.-</ecNumber>
    </recommendedName>
</protein>
<evidence type="ECO:0000313" key="9">
    <source>
        <dbReference type="EMBL" id="STZ59855.1"/>
    </source>
</evidence>
<dbReference type="GO" id="GO:0052689">
    <property type="term" value="F:carboxylic ester hydrolase activity"/>
    <property type="evidence" value="ECO:0007669"/>
    <property type="project" value="UniProtKB-KW"/>
</dbReference>
<dbReference type="PANTHER" id="PTHR33630">
    <property type="entry name" value="CUTINASE RV1984C-RELATED-RELATED"/>
    <property type="match status" value="1"/>
</dbReference>
<evidence type="ECO:0000256" key="8">
    <source>
        <dbReference type="RuleBase" id="RU361263"/>
    </source>
</evidence>
<gene>
    <name evidence="9" type="ORF">NCTC10821_03393</name>
</gene>
<comment type="function">
    <text evidence="8">Catalyzes the hydrolysis of complex carboxylic polyesters found in the cell wall of plants. Degrades cutin, a macromolecule that forms the structure of the plant cuticle.</text>
</comment>
<dbReference type="InterPro" id="IPR000675">
    <property type="entry name" value="Cutinase/axe"/>
</dbReference>
<dbReference type="EC" id="3.1.1.-" evidence="8"/>
<keyword evidence="4 8" id="KW-0964">Secreted</keyword>
<evidence type="ECO:0000256" key="2">
    <source>
        <dbReference type="ARBA" id="ARBA00007534"/>
    </source>
</evidence>
<comment type="subcellular location">
    <subcellularLocation>
        <location evidence="1 8">Secreted</location>
    </subcellularLocation>
</comment>
<dbReference type="Pfam" id="PF01083">
    <property type="entry name" value="Cutinase"/>
    <property type="match status" value="1"/>
</dbReference>
<dbReference type="GO" id="GO:0005576">
    <property type="term" value="C:extracellular region"/>
    <property type="evidence" value="ECO:0007669"/>
    <property type="project" value="UniProtKB-SubCell"/>
</dbReference>
<dbReference type="Gene3D" id="3.40.50.1820">
    <property type="entry name" value="alpha/beta hydrolase"/>
    <property type="match status" value="1"/>
</dbReference>
<dbReference type="PANTHER" id="PTHR33630:SF9">
    <property type="entry name" value="CUTINASE 4"/>
    <property type="match status" value="1"/>
</dbReference>
<dbReference type="OrthoDB" id="3690529at2"/>
<evidence type="ECO:0000256" key="5">
    <source>
        <dbReference type="ARBA" id="ARBA00022729"/>
    </source>
</evidence>
<dbReference type="SUPFAM" id="SSF53474">
    <property type="entry name" value="alpha/beta-Hydrolases"/>
    <property type="match status" value="1"/>
</dbReference>
<dbReference type="SMART" id="SM01110">
    <property type="entry name" value="Cutinase"/>
    <property type="match status" value="1"/>
</dbReference>
<keyword evidence="7" id="KW-1015">Disulfide bond</keyword>
<proteinExistence type="inferred from homology"/>
<name>A0A378TJ59_9MYCO</name>
<evidence type="ECO:0000256" key="6">
    <source>
        <dbReference type="ARBA" id="ARBA00022801"/>
    </source>
</evidence>
<feature type="chain" id="PRO_5016482475" description="Cutinase" evidence="8">
    <location>
        <begin position="28"/>
        <end position="230"/>
    </location>
</feature>
<evidence type="ECO:0000313" key="10">
    <source>
        <dbReference type="Proteomes" id="UP000254978"/>
    </source>
</evidence>
<evidence type="ECO:0000256" key="3">
    <source>
        <dbReference type="ARBA" id="ARBA00022487"/>
    </source>
</evidence>
<organism evidence="9 10">
    <name type="scientific">Mycolicibacterium tokaiense</name>
    <dbReference type="NCBI Taxonomy" id="39695"/>
    <lineage>
        <taxon>Bacteria</taxon>
        <taxon>Bacillati</taxon>
        <taxon>Actinomycetota</taxon>
        <taxon>Actinomycetes</taxon>
        <taxon>Mycobacteriales</taxon>
        <taxon>Mycobacteriaceae</taxon>
        <taxon>Mycolicibacterium</taxon>
    </lineage>
</organism>
<sequence length="230" mass="23256">MTFRNLFGLLCATGAAGALIGAPTAAAEPACPDAEVIFARGTGETPGVGGVGQAFVDSVRNQAGGRSVGVYPVNYPASGNFNDRLDIVRSVTDGVRDAEARIQTMAAACPDTRLILGGYSQGAAVGGFTTAPVAPPEVPTDLVPPALPADVADNVAAVVLFGLPSEQFLRSYNAPAVQIGPAFTDKTLELCARGDTICEGAFGGSPTVAHGLYPFNGQVSEGAAYAVGRI</sequence>
<keyword evidence="5 8" id="KW-0732">Signal</keyword>
<evidence type="ECO:0000256" key="7">
    <source>
        <dbReference type="ARBA" id="ARBA00023157"/>
    </source>
</evidence>